<name>A0A1H9VHR0_9SPHI</name>
<evidence type="ECO:0000256" key="1">
    <source>
        <dbReference type="ARBA" id="ARBA00022490"/>
    </source>
</evidence>
<dbReference type="EMBL" id="FOGG01000043">
    <property type="protein sequence ID" value="SES21326.1"/>
    <property type="molecule type" value="Genomic_DNA"/>
</dbReference>
<comment type="function">
    <text evidence="6">Specifically methylates the adenine in position 37 of tRNA(1)(Val) (anticodon cmo5UAC).</text>
</comment>
<comment type="similarity">
    <text evidence="6">Belongs to the methyltransferase superfamily. tRNA (adenine-N(6)-)-methyltransferase family.</text>
</comment>
<keyword evidence="2 6" id="KW-0489">Methyltransferase</keyword>
<protein>
    <recommendedName>
        <fullName evidence="6">tRNA1(Val) (adenine(37)-N6)-methyltransferase</fullName>
        <ecNumber evidence="6">2.1.1.223</ecNumber>
    </recommendedName>
    <alternativeName>
        <fullName evidence="6">tRNA m6A37 methyltransferase</fullName>
    </alternativeName>
</protein>
<evidence type="ECO:0000313" key="8">
    <source>
        <dbReference type="EMBL" id="SES21326.1"/>
    </source>
</evidence>
<keyword evidence="1 6" id="KW-0963">Cytoplasm</keyword>
<reference evidence="8 9" key="1">
    <citation type="submission" date="2016-10" db="EMBL/GenBank/DDBJ databases">
        <authorList>
            <person name="de Groot N.N."/>
        </authorList>
    </citation>
    <scope>NUCLEOTIDE SEQUENCE [LARGE SCALE GENOMIC DNA]</scope>
    <source>
        <strain evidence="8 9">DSM 18610</strain>
    </source>
</reference>
<dbReference type="PROSITE" id="PS00092">
    <property type="entry name" value="N6_MTASE"/>
    <property type="match status" value="1"/>
</dbReference>
<evidence type="ECO:0000256" key="3">
    <source>
        <dbReference type="ARBA" id="ARBA00022679"/>
    </source>
</evidence>
<evidence type="ECO:0000313" key="9">
    <source>
        <dbReference type="Proteomes" id="UP000199572"/>
    </source>
</evidence>
<dbReference type="InterPro" id="IPR007848">
    <property type="entry name" value="Small_mtfrase_dom"/>
</dbReference>
<feature type="domain" description="Methyltransferase small" evidence="7">
    <location>
        <begin position="78"/>
        <end position="209"/>
    </location>
</feature>
<dbReference type="InterPro" id="IPR022882">
    <property type="entry name" value="tRNA_adenine-N6_MeTrfase"/>
</dbReference>
<dbReference type="InterPro" id="IPR029063">
    <property type="entry name" value="SAM-dependent_MTases_sf"/>
</dbReference>
<dbReference type="GO" id="GO:0016430">
    <property type="term" value="F:tRNA (adenine-N6)-methyltransferase activity"/>
    <property type="evidence" value="ECO:0007669"/>
    <property type="project" value="UniProtKB-UniRule"/>
</dbReference>
<gene>
    <name evidence="8" type="ORF">SAMN04488023_14332</name>
</gene>
<dbReference type="GO" id="GO:0003676">
    <property type="term" value="F:nucleic acid binding"/>
    <property type="evidence" value="ECO:0007669"/>
    <property type="project" value="InterPro"/>
</dbReference>
<evidence type="ECO:0000259" key="7">
    <source>
        <dbReference type="Pfam" id="PF05175"/>
    </source>
</evidence>
<keyword evidence="5 6" id="KW-0819">tRNA processing</keyword>
<dbReference type="PRINTS" id="PR00507">
    <property type="entry name" value="N12N6MTFRASE"/>
</dbReference>
<dbReference type="PANTHER" id="PTHR47739:SF1">
    <property type="entry name" value="TRNA1(VAL) (ADENINE(37)-N6)-METHYLTRANSFERASE"/>
    <property type="match status" value="1"/>
</dbReference>
<keyword evidence="9" id="KW-1185">Reference proteome</keyword>
<comment type="subcellular location">
    <subcellularLocation>
        <location evidence="6">Cytoplasm</location>
    </subcellularLocation>
</comment>
<evidence type="ECO:0000256" key="4">
    <source>
        <dbReference type="ARBA" id="ARBA00022691"/>
    </source>
</evidence>
<dbReference type="HAMAP" id="MF_01872">
    <property type="entry name" value="tRNA_methyltr_YfiC"/>
    <property type="match status" value="1"/>
</dbReference>
<evidence type="ECO:0000256" key="2">
    <source>
        <dbReference type="ARBA" id="ARBA00022603"/>
    </source>
</evidence>
<dbReference type="SUPFAM" id="SSF53335">
    <property type="entry name" value="S-adenosyl-L-methionine-dependent methyltransferases"/>
    <property type="match status" value="1"/>
</dbReference>
<dbReference type="Gene3D" id="3.40.50.150">
    <property type="entry name" value="Vaccinia Virus protein VP39"/>
    <property type="match status" value="1"/>
</dbReference>
<dbReference type="CDD" id="cd02440">
    <property type="entry name" value="AdoMet_MTases"/>
    <property type="match status" value="1"/>
</dbReference>
<dbReference type="Proteomes" id="UP000199572">
    <property type="component" value="Unassembled WGS sequence"/>
</dbReference>
<keyword evidence="3 6" id="KW-0808">Transferase</keyword>
<keyword evidence="4 6" id="KW-0949">S-adenosyl-L-methionine</keyword>
<dbReference type="AlphaFoldDB" id="A0A1H9VHR0"/>
<dbReference type="STRING" id="390241.SAMN04488023_14332"/>
<dbReference type="GO" id="GO:0032259">
    <property type="term" value="P:methylation"/>
    <property type="evidence" value="ECO:0007669"/>
    <property type="project" value="UniProtKB-KW"/>
</dbReference>
<evidence type="ECO:0000256" key="5">
    <source>
        <dbReference type="ARBA" id="ARBA00022694"/>
    </source>
</evidence>
<organism evidence="8 9">
    <name type="scientific">Pedobacter rhizosphaerae</name>
    <dbReference type="NCBI Taxonomy" id="390241"/>
    <lineage>
        <taxon>Bacteria</taxon>
        <taxon>Pseudomonadati</taxon>
        <taxon>Bacteroidota</taxon>
        <taxon>Sphingobacteriia</taxon>
        <taxon>Sphingobacteriales</taxon>
        <taxon>Sphingobacteriaceae</taxon>
        <taxon>Pedobacter</taxon>
    </lineage>
</organism>
<dbReference type="Pfam" id="PF05175">
    <property type="entry name" value="MTS"/>
    <property type="match status" value="1"/>
</dbReference>
<sequence length="285" mass="32574">MSVSQKLNALINDLCIFEKKKLTSWEYKPGISLKIFCQFSRILEKNRHRFIYMSIFKFKQFEVDQQGCAMKINTDGVLLAAKASHPHPHNILDIGTGTGVIALMLAQRYPHAQVEAIEIDAQASETAGYNFQKSAFKDRLIGRHVAIQEYVTSKKFDLIVSNPPFFLNDLKSEELRKGIARHADLDFFETLVAKSAGLLSEDGLLWLILPPKQADLVVGISASENLTLLERVHIHSDESKPEFRQIIVLGREGKDRVEHNFYIYESFQEYTSAYKQLLKDFFLAF</sequence>
<dbReference type="GO" id="GO:0005737">
    <property type="term" value="C:cytoplasm"/>
    <property type="evidence" value="ECO:0007669"/>
    <property type="project" value="UniProtKB-SubCell"/>
</dbReference>
<dbReference type="InterPro" id="IPR002052">
    <property type="entry name" value="DNA_methylase_N6_adenine_CS"/>
</dbReference>
<dbReference type="InterPro" id="IPR050210">
    <property type="entry name" value="tRNA_Adenine-N(6)_MTase"/>
</dbReference>
<accession>A0A1H9VHR0</accession>
<dbReference type="PANTHER" id="PTHR47739">
    <property type="entry name" value="TRNA1(VAL) (ADENINE(37)-N6)-METHYLTRANSFERASE"/>
    <property type="match status" value="1"/>
</dbReference>
<comment type="catalytic activity">
    <reaction evidence="6">
        <text>adenosine(37) in tRNA1(Val) + S-adenosyl-L-methionine = N(6)-methyladenosine(37) in tRNA1(Val) + S-adenosyl-L-homocysteine + H(+)</text>
        <dbReference type="Rhea" id="RHEA:43160"/>
        <dbReference type="Rhea" id="RHEA-COMP:10369"/>
        <dbReference type="Rhea" id="RHEA-COMP:10370"/>
        <dbReference type="ChEBI" id="CHEBI:15378"/>
        <dbReference type="ChEBI" id="CHEBI:57856"/>
        <dbReference type="ChEBI" id="CHEBI:59789"/>
        <dbReference type="ChEBI" id="CHEBI:74411"/>
        <dbReference type="ChEBI" id="CHEBI:74449"/>
        <dbReference type="EC" id="2.1.1.223"/>
    </reaction>
</comment>
<evidence type="ECO:0000256" key="6">
    <source>
        <dbReference type="HAMAP-Rule" id="MF_01872"/>
    </source>
</evidence>
<dbReference type="GO" id="GO:0008033">
    <property type="term" value="P:tRNA processing"/>
    <property type="evidence" value="ECO:0007669"/>
    <property type="project" value="UniProtKB-UniRule"/>
</dbReference>
<proteinExistence type="inferred from homology"/>
<dbReference type="EC" id="2.1.1.223" evidence="6"/>